<feature type="transmembrane region" description="Helical" evidence="5">
    <location>
        <begin position="88"/>
        <end position="109"/>
    </location>
</feature>
<dbReference type="AlphaFoldDB" id="F6G0M7"/>
<proteinExistence type="predicted"/>
<feature type="transmembrane region" description="Helical" evidence="5">
    <location>
        <begin position="129"/>
        <end position="154"/>
    </location>
</feature>
<dbReference type="Proteomes" id="UP000007953">
    <property type="component" value="Chromosome"/>
</dbReference>
<dbReference type="PATRIC" id="fig|1031711.3.peg.1530"/>
<keyword evidence="4 5" id="KW-0472">Membrane</keyword>
<reference evidence="7 8" key="1">
    <citation type="journal article" date="2011" name="J. Bacteriol.">
        <title>Complete genome sequence of the plant pathogen Ralstonia solanacearum strain Po82.</title>
        <authorList>
            <person name="Xu J."/>
            <person name="Zheng H.J."/>
            <person name="Liu L."/>
            <person name="Pan Z.C."/>
            <person name="Prior P."/>
            <person name="Tang B."/>
            <person name="Xu J.S."/>
            <person name="Zhang H."/>
            <person name="Tian Q."/>
            <person name="Zhang L.Q."/>
            <person name="Feng J."/>
        </authorList>
    </citation>
    <scope>NUCLEOTIDE SEQUENCE [LARGE SCALE GENOMIC DNA]</scope>
    <source>
        <strain evidence="7 8">Po82</strain>
    </source>
</reference>
<feature type="transmembrane region" description="Helical" evidence="5">
    <location>
        <begin position="16"/>
        <end position="38"/>
    </location>
</feature>
<evidence type="ECO:0000313" key="8">
    <source>
        <dbReference type="Proteomes" id="UP000007953"/>
    </source>
</evidence>
<accession>F6G0M7</accession>
<sequence>MTGAEPDTMLPRVFQLLATVWCGSLWTIGYIVAPTLFAMLEDHHLAGTIAGRLFHAEAWIGLAAGCLLLVTATGLVRGGQAGYRLLRWLVLGMLLCVLIGYFGLQPFMASLREQAEALGVAVGDSPYRAQFGMLHGVSSVFYLVESLLGLVLIWKVSGVRQPV</sequence>
<feature type="domain" description="TMEM205-like" evidence="6">
    <location>
        <begin position="16"/>
        <end position="116"/>
    </location>
</feature>
<protein>
    <recommendedName>
        <fullName evidence="6">TMEM205-like domain-containing protein</fullName>
    </recommendedName>
</protein>
<evidence type="ECO:0000256" key="4">
    <source>
        <dbReference type="ARBA" id="ARBA00023136"/>
    </source>
</evidence>
<evidence type="ECO:0000256" key="3">
    <source>
        <dbReference type="ARBA" id="ARBA00022989"/>
    </source>
</evidence>
<dbReference type="EMBL" id="CP002819">
    <property type="protein sequence ID" value="AEG68872.1"/>
    <property type="molecule type" value="Genomic_DNA"/>
</dbReference>
<evidence type="ECO:0000313" key="7">
    <source>
        <dbReference type="EMBL" id="AEG68872.1"/>
    </source>
</evidence>
<dbReference type="InterPro" id="IPR025423">
    <property type="entry name" value="TMEM205-like"/>
</dbReference>
<dbReference type="HOGENOM" id="CLU_136732_1_0_4"/>
<evidence type="ECO:0000259" key="6">
    <source>
        <dbReference type="Pfam" id="PF13664"/>
    </source>
</evidence>
<dbReference type="GO" id="GO:0016020">
    <property type="term" value="C:membrane"/>
    <property type="evidence" value="ECO:0007669"/>
    <property type="project" value="UniProtKB-SubCell"/>
</dbReference>
<organism evidence="7 8">
    <name type="scientific">Ralstonia solanacearum (strain Po82)</name>
    <dbReference type="NCBI Taxonomy" id="1031711"/>
    <lineage>
        <taxon>Bacteria</taxon>
        <taxon>Pseudomonadati</taxon>
        <taxon>Pseudomonadota</taxon>
        <taxon>Betaproteobacteria</taxon>
        <taxon>Burkholderiales</taxon>
        <taxon>Burkholderiaceae</taxon>
        <taxon>Ralstonia</taxon>
        <taxon>Ralstonia solanacearum species complex</taxon>
    </lineage>
</organism>
<comment type="subcellular location">
    <subcellularLocation>
        <location evidence="1">Membrane</location>
    </subcellularLocation>
</comment>
<keyword evidence="3 5" id="KW-1133">Transmembrane helix</keyword>
<gene>
    <name evidence="7" type="ordered locus">RSPO_c01572</name>
</gene>
<dbReference type="KEGG" id="rsn:RSPO_c01572"/>
<keyword evidence="2 5" id="KW-0812">Transmembrane</keyword>
<name>F6G0M7_RALS8</name>
<evidence type="ECO:0000256" key="5">
    <source>
        <dbReference type="SAM" id="Phobius"/>
    </source>
</evidence>
<evidence type="ECO:0000256" key="2">
    <source>
        <dbReference type="ARBA" id="ARBA00022692"/>
    </source>
</evidence>
<feature type="transmembrane region" description="Helical" evidence="5">
    <location>
        <begin position="58"/>
        <end position="76"/>
    </location>
</feature>
<evidence type="ECO:0000256" key="1">
    <source>
        <dbReference type="ARBA" id="ARBA00004370"/>
    </source>
</evidence>
<dbReference type="Pfam" id="PF13664">
    <property type="entry name" value="DUF4149"/>
    <property type="match status" value="1"/>
</dbReference>
<dbReference type="eggNOG" id="ENOG5031AKJ">
    <property type="taxonomic scope" value="Bacteria"/>
</dbReference>